<dbReference type="EMBL" id="RJJQ01000001">
    <property type="protein sequence ID" value="RNI25476.1"/>
    <property type="molecule type" value="Genomic_DNA"/>
</dbReference>
<name>A0A3M9MIZ9_9MICO</name>
<dbReference type="InterPro" id="IPR000515">
    <property type="entry name" value="MetI-like"/>
</dbReference>
<evidence type="ECO:0000313" key="11">
    <source>
        <dbReference type="Proteomes" id="UP000271678"/>
    </source>
</evidence>
<keyword evidence="2 8" id="KW-0813">Transport</keyword>
<feature type="transmembrane region" description="Helical" evidence="8">
    <location>
        <begin position="268"/>
        <end position="289"/>
    </location>
</feature>
<keyword evidence="5" id="KW-0029">Amino-acid transport</keyword>
<dbReference type="FunFam" id="1.10.3720.10:FF:000006">
    <property type="entry name" value="Glutamate/aspartate ABC transporter, permease protein GltK"/>
    <property type="match status" value="1"/>
</dbReference>
<protein>
    <submittedName>
        <fullName evidence="10">Amino acid ABC transporter permease</fullName>
    </submittedName>
</protein>
<evidence type="ECO:0000256" key="2">
    <source>
        <dbReference type="ARBA" id="ARBA00022448"/>
    </source>
</evidence>
<organism evidence="10 11">
    <name type="scientific">Flexivirga caeni</name>
    <dbReference type="NCBI Taxonomy" id="2294115"/>
    <lineage>
        <taxon>Bacteria</taxon>
        <taxon>Bacillati</taxon>
        <taxon>Actinomycetota</taxon>
        <taxon>Actinomycetes</taxon>
        <taxon>Micrococcales</taxon>
        <taxon>Dermacoccaceae</taxon>
        <taxon>Flexivirga</taxon>
    </lineage>
</organism>
<evidence type="ECO:0000313" key="10">
    <source>
        <dbReference type="EMBL" id="RNI25476.1"/>
    </source>
</evidence>
<dbReference type="SUPFAM" id="SSF161098">
    <property type="entry name" value="MetI-like"/>
    <property type="match status" value="1"/>
</dbReference>
<evidence type="ECO:0000256" key="4">
    <source>
        <dbReference type="ARBA" id="ARBA00022692"/>
    </source>
</evidence>
<dbReference type="Gene3D" id="1.10.3720.10">
    <property type="entry name" value="MetI-like"/>
    <property type="match status" value="1"/>
</dbReference>
<evidence type="ECO:0000259" key="9">
    <source>
        <dbReference type="PROSITE" id="PS50928"/>
    </source>
</evidence>
<evidence type="ECO:0000256" key="3">
    <source>
        <dbReference type="ARBA" id="ARBA00022475"/>
    </source>
</evidence>
<evidence type="ECO:0000256" key="7">
    <source>
        <dbReference type="ARBA" id="ARBA00023136"/>
    </source>
</evidence>
<dbReference type="PROSITE" id="PS50928">
    <property type="entry name" value="ABC_TM1"/>
    <property type="match status" value="1"/>
</dbReference>
<evidence type="ECO:0000256" key="8">
    <source>
        <dbReference type="RuleBase" id="RU363032"/>
    </source>
</evidence>
<keyword evidence="7 8" id="KW-0472">Membrane</keyword>
<evidence type="ECO:0000256" key="6">
    <source>
        <dbReference type="ARBA" id="ARBA00022989"/>
    </source>
</evidence>
<keyword evidence="6 8" id="KW-1133">Transmembrane helix</keyword>
<gene>
    <name evidence="10" type="ORF">EFY87_02355</name>
</gene>
<sequence length="321" mass="35335">MSNRSTGGRSKPMILADEEHFGQPTALTGKTNDVSVPVKVVAVRRYGTWALGLAVLAVLAFVVRAFARANIEYSLIPGYLVNRSILTGVAHTLELTLLAMAVGLALGVMTAVMRQTHNPVLRGVALGYTWLFRGTPLLVQLLIWFNLSIVFKNLSFFGLYSTPMNTLMTPFVAALLGLGVNEGAYIAEIVRSGIISVDDGQSEAAAALGMPQSLTMRRVVLPQALRVIVPPLGNEFIALLKYSSLAYTISYTELLQSANKIYTTNFKVIELLFTVSIWYILLTTVFTVFQQILERRVGRGHTRPTEGIGRRLAVNLMRFRR</sequence>
<dbReference type="InterPro" id="IPR035906">
    <property type="entry name" value="MetI-like_sf"/>
</dbReference>
<keyword evidence="3" id="KW-1003">Cell membrane</keyword>
<dbReference type="GO" id="GO:0043190">
    <property type="term" value="C:ATP-binding cassette (ABC) transporter complex"/>
    <property type="evidence" value="ECO:0007669"/>
    <property type="project" value="InterPro"/>
</dbReference>
<dbReference type="Proteomes" id="UP000271678">
    <property type="component" value="Unassembled WGS sequence"/>
</dbReference>
<dbReference type="Pfam" id="PF00528">
    <property type="entry name" value="BPD_transp_1"/>
    <property type="match status" value="1"/>
</dbReference>
<feature type="transmembrane region" description="Helical" evidence="8">
    <location>
        <begin position="46"/>
        <end position="67"/>
    </location>
</feature>
<feature type="domain" description="ABC transmembrane type-1" evidence="9">
    <location>
        <begin position="89"/>
        <end position="290"/>
    </location>
</feature>
<dbReference type="GO" id="GO:0006865">
    <property type="term" value="P:amino acid transport"/>
    <property type="evidence" value="ECO:0007669"/>
    <property type="project" value="UniProtKB-KW"/>
</dbReference>
<feature type="transmembrane region" description="Helical" evidence="8">
    <location>
        <begin position="88"/>
        <end position="113"/>
    </location>
</feature>
<keyword evidence="11" id="KW-1185">Reference proteome</keyword>
<dbReference type="GO" id="GO:0022857">
    <property type="term" value="F:transmembrane transporter activity"/>
    <property type="evidence" value="ECO:0007669"/>
    <property type="project" value="InterPro"/>
</dbReference>
<comment type="caution">
    <text evidence="10">The sequence shown here is derived from an EMBL/GenBank/DDBJ whole genome shotgun (WGS) entry which is preliminary data.</text>
</comment>
<comment type="similarity">
    <text evidence="8">Belongs to the binding-protein-dependent transport system permease family.</text>
</comment>
<proteinExistence type="inferred from homology"/>
<dbReference type="NCBIfam" id="TIGR01726">
    <property type="entry name" value="HEQRo_perm_3TM"/>
    <property type="match status" value="1"/>
</dbReference>
<feature type="transmembrane region" description="Helical" evidence="8">
    <location>
        <begin position="157"/>
        <end position="178"/>
    </location>
</feature>
<accession>A0A3M9MIZ9</accession>
<comment type="subcellular location">
    <subcellularLocation>
        <location evidence="1 8">Cell membrane</location>
        <topology evidence="1 8">Multi-pass membrane protein</topology>
    </subcellularLocation>
</comment>
<dbReference type="PANTHER" id="PTHR30614">
    <property type="entry name" value="MEMBRANE COMPONENT OF AMINO ACID ABC TRANSPORTER"/>
    <property type="match status" value="1"/>
</dbReference>
<evidence type="ECO:0000256" key="5">
    <source>
        <dbReference type="ARBA" id="ARBA00022970"/>
    </source>
</evidence>
<keyword evidence="4 8" id="KW-0812">Transmembrane</keyword>
<dbReference type="InterPro" id="IPR010065">
    <property type="entry name" value="AA_ABC_transptr_permease_3TM"/>
</dbReference>
<evidence type="ECO:0000256" key="1">
    <source>
        <dbReference type="ARBA" id="ARBA00004651"/>
    </source>
</evidence>
<dbReference type="PANTHER" id="PTHR30614:SF0">
    <property type="entry name" value="L-CYSTINE TRANSPORT SYSTEM PERMEASE PROTEIN TCYL"/>
    <property type="match status" value="1"/>
</dbReference>
<dbReference type="AlphaFoldDB" id="A0A3M9MIZ9"/>
<dbReference type="CDD" id="cd06261">
    <property type="entry name" value="TM_PBP2"/>
    <property type="match status" value="1"/>
</dbReference>
<dbReference type="InterPro" id="IPR043429">
    <property type="entry name" value="ArtM/GltK/GlnP/TcyL/YhdX-like"/>
</dbReference>
<feature type="transmembrane region" description="Helical" evidence="8">
    <location>
        <begin position="125"/>
        <end position="145"/>
    </location>
</feature>
<reference evidence="10 11" key="1">
    <citation type="submission" date="2018-11" db="EMBL/GenBank/DDBJ databases">
        <title>Draft genome of Simplicispira Flexivirga sp. BO-16.</title>
        <authorList>
            <person name="Im W.T."/>
        </authorList>
    </citation>
    <scope>NUCLEOTIDE SEQUENCE [LARGE SCALE GENOMIC DNA]</scope>
    <source>
        <strain evidence="10 11">BO-16</strain>
    </source>
</reference>